<sequence length="209" mass="23936">MKTHILKLLQLKQLYKRVSCGEQYTNTFHHPSQPQAALENNLESIIKNCSLCNRIKHCKEPSFGILNPQSQLCFITEIPLVDEKGVFIQNKSALMIQNIIHNVFRLQMGHISLLSLVKCDAHNPYLDKSNILSCMGFCLTQLQKITPKVCILLGNQVAEHILGQRLEHSRILWHNNKKFLITHSLNELVRNPSLKKEAHNDFLIAKGQL</sequence>
<feature type="domain" description="Uracil-DNA glycosylase-like" evidence="1">
    <location>
        <begin position="63"/>
        <end position="200"/>
    </location>
</feature>
<dbReference type="Proteomes" id="UP000002495">
    <property type="component" value="Chromosome"/>
</dbReference>
<evidence type="ECO:0000313" key="3">
    <source>
        <dbReference type="Proteomes" id="UP000002495"/>
    </source>
</evidence>
<reference evidence="2 3" key="1">
    <citation type="journal article" date="2003" name="Proc. Natl. Acad. Sci. U.S.A.">
        <title>The complete genome sequence of the carcinogenic bacterium Helicobacter hepaticus.</title>
        <authorList>
            <person name="Suerbaum S."/>
            <person name="Josenhans C."/>
            <person name="Sterzenbach T."/>
            <person name="Drescher B."/>
            <person name="Brandt P."/>
            <person name="Bell M."/>
            <person name="Droege M."/>
            <person name="Fartmann B."/>
            <person name="Fischer H.-P."/>
            <person name="Ge Z."/>
            <person name="Hoerster A."/>
            <person name="Holland R."/>
            <person name="Klein K."/>
            <person name="Koenig J."/>
            <person name="Macko L."/>
            <person name="Mendz G.L."/>
            <person name="Nyakatura G."/>
            <person name="Schauer D.B."/>
            <person name="Shen Z."/>
            <person name="Weber J."/>
            <person name="Frosch M."/>
            <person name="Fox J.G."/>
        </authorList>
    </citation>
    <scope>NUCLEOTIDE SEQUENCE [LARGE SCALE GENOMIC DNA]</scope>
    <source>
        <strain evidence="3">ATCC 51449 / 3B1</strain>
    </source>
</reference>
<dbReference type="OrthoDB" id="5290748at2"/>
<dbReference type="InterPro" id="IPR036895">
    <property type="entry name" value="Uracil-DNA_glycosylase-like_sf"/>
</dbReference>
<accession>Q7VHN6</accession>
<dbReference type="STRING" id="235279.HH_0929"/>
<dbReference type="KEGG" id="hhe:HH_0929"/>
<protein>
    <recommendedName>
        <fullName evidence="1">Uracil-DNA glycosylase-like domain-containing protein</fullName>
    </recommendedName>
</protein>
<dbReference type="RefSeq" id="WP_011115769.1">
    <property type="nucleotide sequence ID" value="NC_004917.1"/>
</dbReference>
<dbReference type="Pfam" id="PF03167">
    <property type="entry name" value="UDG"/>
    <property type="match status" value="1"/>
</dbReference>
<dbReference type="eggNOG" id="COG1573">
    <property type="taxonomic scope" value="Bacteria"/>
</dbReference>
<dbReference type="Gene3D" id="3.40.470.10">
    <property type="entry name" value="Uracil-DNA glycosylase-like domain"/>
    <property type="match status" value="1"/>
</dbReference>
<dbReference type="InterPro" id="IPR005122">
    <property type="entry name" value="Uracil-DNA_glycosylase-like"/>
</dbReference>
<gene>
    <name evidence="2" type="ordered locus">HH_0929</name>
</gene>
<keyword evidence="3" id="KW-1185">Reference proteome</keyword>
<evidence type="ECO:0000259" key="1">
    <source>
        <dbReference type="Pfam" id="PF03167"/>
    </source>
</evidence>
<dbReference type="AlphaFoldDB" id="Q7VHN6"/>
<proteinExistence type="predicted"/>
<dbReference type="EMBL" id="AE017125">
    <property type="protein sequence ID" value="AAP77526.1"/>
    <property type="molecule type" value="Genomic_DNA"/>
</dbReference>
<dbReference type="SUPFAM" id="SSF52141">
    <property type="entry name" value="Uracil-DNA glycosylase-like"/>
    <property type="match status" value="1"/>
</dbReference>
<dbReference type="HOGENOM" id="CLU_114055_0_0_7"/>
<organism evidence="2 3">
    <name type="scientific">Helicobacter hepaticus (strain ATCC 51449 / 3B1)</name>
    <dbReference type="NCBI Taxonomy" id="235279"/>
    <lineage>
        <taxon>Bacteria</taxon>
        <taxon>Pseudomonadati</taxon>
        <taxon>Campylobacterota</taxon>
        <taxon>Epsilonproteobacteria</taxon>
        <taxon>Campylobacterales</taxon>
        <taxon>Helicobacteraceae</taxon>
        <taxon>Helicobacter</taxon>
    </lineage>
</organism>
<evidence type="ECO:0000313" key="2">
    <source>
        <dbReference type="EMBL" id="AAP77526.1"/>
    </source>
</evidence>
<name>Q7VHN6_HELHP</name>